<dbReference type="Pfam" id="PF06161">
    <property type="entry name" value="DUF975"/>
    <property type="match status" value="1"/>
</dbReference>
<dbReference type="EMBL" id="CP048649">
    <property type="protein sequence ID" value="QIB69063.1"/>
    <property type="molecule type" value="Genomic_DNA"/>
</dbReference>
<feature type="transmembrane region" description="Helical" evidence="1">
    <location>
        <begin position="200"/>
        <end position="224"/>
    </location>
</feature>
<gene>
    <name evidence="2" type="ORF">Ami103574_06855</name>
</gene>
<dbReference type="InterPro" id="IPR010380">
    <property type="entry name" value="DUF975"/>
</dbReference>
<evidence type="ECO:0000313" key="2">
    <source>
        <dbReference type="EMBL" id="QIB69063.1"/>
    </source>
</evidence>
<name>A0A858BT20_9FIRM</name>
<keyword evidence="3" id="KW-1185">Reference proteome</keyword>
<reference evidence="2 3" key="1">
    <citation type="submission" date="2020-02" db="EMBL/GenBank/DDBJ databases">
        <authorList>
            <person name="Kim Y.B."/>
            <person name="Roh S.W."/>
        </authorList>
    </citation>
    <scope>NUCLEOTIDE SEQUENCE [LARGE SCALE GENOMIC DNA]</scope>
    <source>
        <strain evidence="2 3">DSM 103574</strain>
    </source>
</reference>
<feature type="transmembrane region" description="Helical" evidence="1">
    <location>
        <begin position="165"/>
        <end position="188"/>
    </location>
</feature>
<evidence type="ECO:0000256" key="1">
    <source>
        <dbReference type="SAM" id="Phobius"/>
    </source>
</evidence>
<keyword evidence="1" id="KW-1133">Transmembrane helix</keyword>
<sequence>MNQNIVWESCRNIRALARVALRGKWKIAAVATAIYFVALMVPAAILNMLFYGKANAEVLSNLYTFLVTAPFTVGYTIFCINLFRGNALEIAQIFYGFERFFKAMGLYLLMCLFILLWTILFIVPGIIAAYRYSQAFLVMVDYPEYSPMECLAESKRIMKGNKMKFFLLSLSFIGWAILAAIPMMIVVTPTALNAPQWSDLVTLIGSIPYFWLTPYLTVAGVAFYEMASGRLKPEVIDVQGSEIHRGDFVPQQVESSEYSGQSFAEGERSE</sequence>
<proteinExistence type="predicted"/>
<protein>
    <submittedName>
        <fullName evidence="2">DUF975 family protein</fullName>
    </submittedName>
</protein>
<dbReference type="PANTHER" id="PTHR40076:SF1">
    <property type="entry name" value="MEMBRANE PROTEIN"/>
    <property type="match status" value="1"/>
</dbReference>
<evidence type="ECO:0000313" key="3">
    <source>
        <dbReference type="Proteomes" id="UP000466848"/>
    </source>
</evidence>
<organism evidence="2 3">
    <name type="scientific">Aminipila butyrica</name>
    <dbReference type="NCBI Taxonomy" id="433296"/>
    <lineage>
        <taxon>Bacteria</taxon>
        <taxon>Bacillati</taxon>
        <taxon>Bacillota</taxon>
        <taxon>Clostridia</taxon>
        <taxon>Peptostreptococcales</taxon>
        <taxon>Anaerovoracaceae</taxon>
        <taxon>Aminipila</taxon>
    </lineage>
</organism>
<feature type="transmembrane region" description="Helical" evidence="1">
    <location>
        <begin position="104"/>
        <end position="130"/>
    </location>
</feature>
<dbReference type="Proteomes" id="UP000466848">
    <property type="component" value="Chromosome"/>
</dbReference>
<dbReference type="KEGG" id="abut:Ami103574_06855"/>
<feature type="transmembrane region" description="Helical" evidence="1">
    <location>
        <begin position="62"/>
        <end position="84"/>
    </location>
</feature>
<dbReference type="AlphaFoldDB" id="A0A858BT20"/>
<dbReference type="PANTHER" id="PTHR40076">
    <property type="entry name" value="MEMBRANE PROTEIN-RELATED"/>
    <property type="match status" value="1"/>
</dbReference>
<accession>A0A858BT20</accession>
<keyword evidence="1" id="KW-0812">Transmembrane</keyword>
<feature type="transmembrane region" description="Helical" evidence="1">
    <location>
        <begin position="27"/>
        <end position="50"/>
    </location>
</feature>
<keyword evidence="1" id="KW-0472">Membrane</keyword>
<dbReference type="RefSeq" id="WP_163065981.1">
    <property type="nucleotide sequence ID" value="NZ_CP048649.1"/>
</dbReference>